<evidence type="ECO:0000256" key="2">
    <source>
        <dbReference type="ARBA" id="ARBA00022737"/>
    </source>
</evidence>
<dbReference type="SUPFAM" id="SSF117281">
    <property type="entry name" value="Kelch motif"/>
    <property type="match status" value="2"/>
</dbReference>
<keyword evidence="1" id="KW-0880">Kelch repeat</keyword>
<reference evidence="7 8" key="1">
    <citation type="submission" date="2024-05" db="EMBL/GenBank/DDBJ databases">
        <title>Genetic variation in Jamaican populations of the coffee berry borer (Hypothenemus hampei).</title>
        <authorList>
            <person name="Errbii M."/>
            <person name="Myrie A."/>
        </authorList>
    </citation>
    <scope>NUCLEOTIDE SEQUENCE [LARGE SCALE GENOMIC DNA]</scope>
    <source>
        <strain evidence="7">JA-Hopewell-2020-01-JO</strain>
        <tissue evidence="7">Whole body</tissue>
    </source>
</reference>
<proteinExistence type="predicted"/>
<dbReference type="EMBL" id="JBDJPC010000048">
    <property type="protein sequence ID" value="KAL1487500.1"/>
    <property type="molecule type" value="Genomic_DNA"/>
</dbReference>
<evidence type="ECO:0000259" key="6">
    <source>
        <dbReference type="Pfam" id="PF20220"/>
    </source>
</evidence>
<dbReference type="InterPro" id="IPR040840">
    <property type="entry name" value="TcA_TcB_BD"/>
</dbReference>
<dbReference type="InterPro" id="IPR006652">
    <property type="entry name" value="Kelch_1"/>
</dbReference>
<keyword evidence="2" id="KW-0677">Repeat</keyword>
<dbReference type="Pfam" id="PF18276">
    <property type="entry name" value="TcA_TcB_BD"/>
    <property type="match status" value="1"/>
</dbReference>
<feature type="domain" description="Tc toxin complex TcA C-terminal TcB-binding" evidence="4">
    <location>
        <begin position="2721"/>
        <end position="3012"/>
    </location>
</feature>
<dbReference type="InterPro" id="IPR041079">
    <property type="entry name" value="Neuraminidase-like"/>
</dbReference>
<protein>
    <submittedName>
        <fullName evidence="7">Uncharacterized protein</fullName>
    </submittedName>
</protein>
<name>A0ABD1DYU7_HYPHA</name>
<accession>A0ABD1DYU7</accession>
<sequence length="3150" mass="360974">MSIKTSLIEECPRKRPGRPLKNFSELSEQAKRMKVASLLEKASHEEIMFAASVSLQKCGKRDAAKILRELNSSPKRATRIKKALHSPSNYIIGRKFTINKYEHNELYVPDMFEKYHDLLFWAKKDYLSAFQDTLRDVRNNAIPLEISRLALDLKRELGVTISVMLNNSGRSSGNQDIINKHKLKPIYKNLMSELIQRTQEIAITNNERKRPANDNQASSSHRDKIRRIGREITMSENTINDSQLRLEKMGVEKAEKLLSFKNENDEPLYDSAFKITDLCEDVFIEKVKDKITEQEAKDIYSKALARREFVSRYIENAREMTEPHYRALRVCNIDHDTAADNIVETIFKTKEGYNECDHCQSVLSPAAYFVKLVETVEKYIPGHKLKERRPDLFELSLDCNSTNKTKLYLEIANEIMEKNLDKKLVGNALQKLATAKYPFNLPANFPLVSIRAYLEKQGITLADLYKVLKPEANNVAESLGLSPEEYELITSTSSNSSEVYGANHDKLWQLIDCYNKIKKPTNELSINLGIIDNIDQALGFLHRFIRLANKLNWSFDELCNVLLAIDKDEIDAGTLNEISRIKSLQEKLKKSLNEVYKLYPNASISIEGSKSEEDANNAAESLFFLQGVKESDLKKIYGIEEPSEPFKEENFDEFIVRTGAKRQEVEWLLSQSTTHVKKTKKQEKISVKEQKFLHNFTQLAGQLKLLFGKLNTIIAELPSEFKLKDLVTNTDNSTILKKIWNISDNELTSLVNYNDKISNKIGRSLISEVHKQILLARLMNISTVEIVQILLQLNITDLNLDNIKRIFELNDWLNNNSITIEQLNTLINSSALSHQHVKEINEIEEEVEKNQELEIRKRLDSLVSHAELIGQWKIQIEKILEESEIKKLKNREKLDALMNNSTLSVDCKTKIKGILKELKSKEKLDSLINDSTLSEEYKIKEIIEKTGNKKLTSKERLDALINDSTLSEKCKTRISEVIEERENLHNEIRKHFNVSSDVLAAAHQFTEKQPTNLQLLRLESPNKNIVHDVGIIGNKAVFLGKSEVHSKNSVESSMREPRKNVAVATIGTKTIFFGGKKSENEYSRKIDIYDEKTKSWVTEAASEERDSAAVAIVGSKAIFLGGNKDNRRCSLQVDVYDNGVWTKHTASEARSSASVAVVGEKAIFFGGKINKTRSSAIDIYNNGEWVNRTDTASEARSNASVAIIDTKVIFFGGSKGDNLCSSKVDIYDSKTEKWTTYTVSEACENASVAVVDGKAIFFGGKAGQTKSNKIDIYDAKTEKWIEVQHVASEARDMVQVAIVNKQAIFFGGNKGDQEYSKYIDVYDSATNSWKFTGEISRAHNNVSVAVIGTKAIFFTKEMDNRIAGQVYIYDSTGYSVNNSIAKNWTRRVAKENEMRDGLFAKITNSTKFSGKIDIYDNIAKTWKSVDVYKPSECTSIDIRNNKAILTCKDSSGRTYEETYSIDLSITYDATIEELLNNVAVFTTLKLSAEDVKSIANHSDIYGLKATWAENQIKTLTNYKEMQDAFSGNELTLSQYTEWLCDSYDESKVTEKITQLTNCNKKLLSQIKEIDAFKKCFSKENHPIDSLLKIKHFMDMSERSGIDGKILLELKDLHNLPASTGWNKHNSIERKLRKSLSYVEGVKEYLEDQKRNILAGYILHTYPGIKNKNMRGLYAFLLIDVEMSDCSKISPLKAGLNSLQLYIHRCILGLEAGATVNLALTEEMWDLLDNYREWEATKKVALYPENYLNPTLRKSATAEYKALQNALMQGNLTEEAVVNSYLKYFEDFSQLVNLQTVDTFFANERKELYILGRTTTEPYTYYCRVGNFENNMEKSPQKWKPWEKIEVQIPVQVARIIHAFGKIFIFWLQKTEKKKQIEDISIDDSTLNINFVFKKVDNSWSAQQKLPSEIKRQYKYENKIRRHLSVIDLHEQHIKNRGEGASANSYCESEIKEHRKLIKSQIEELKGVKYYGNIEIISNNEKIFVMSMEEGFENRKFSLSENFDLEEENSDLYRSKKEKNVDTIVESIELSYEKKKKEYKEDIENRVKDLGKRIEEEEKRKRALENIIKIIEKRTTNESYNKVKDVRKQLDDFQQKKSIKDDLPEKSIDEAVSKDKEKLQEVINYLKERLDKSIEYVKNDTYLFSSKQADLDSLDDLKTKVKSLEDEISKLQLEKSMEILEEEKNKSAQGRTIEQLKSDIQTLNNKMSEEKKKLSENELEKYNKKLNERKEADKDIVKKLLAQDEEKSSKESKLEDTTKIIEFTSKLYRKAYIDGSKAVLISSEQQQEYMLNFYGFYGVYLWEIFFHIPTLVAYLFNQEQKFAEARKWYQYIFNPTKEGSEAWKFIPLTNKTNDCDSKELIDSLDSYKEADKKQTSYEKYVIISYVDNLIDWGDMLFSQNSWEGINEATMLYIRAWDLLGEKPKKKGKFNITPRNVCEVLTGNREMLCKVDTMVPSNTNPNIQSTSSSATSSAIEYCSYFCTPENKDFIGLWDRIEDRLYKIRHCLDIKGKRLELPLFQPSIDPRQLISTAVGGSTIRLPKIAQVPHYRFKYMITYAKSIADAITQIGSELLERIMANLMTTIKEKAIEALEEEAKALSASLNSAKDRKFHYEKLIGQGWSALEISSMKLSGVSIATLAAAGIARQVAAPLHGIPTIFGFSCGGFQPGSSADSIARGLEIFSSVTGSISQNLATLASYERRAQDWDLQKIMATHDVEQISCQIEANKINQANAVQDLKAHRESIKQIKEKEQFFRSKFTNQELYSWMKGELKSLYIKTYRLALEIAKQAERAYQYEIDNDKTFIQPGHWNSLKEGLLSGQKLKFELEQLDKEYHDTNERRLEITKVISLKSLDPIALYELKTKGSCKFSFTEKLFDLDFPGHYARKIKDIKITIPAIVGPYENVHASLQQTSNQVVLKSDGAINAIKYLVNPSEEEQPETDLLRVNWKPNQEIAISKADQDSGLFELSFGDERYLPFEGTGAVSTWELSLPQATNRFDISTISDVIIHLDYTALNGGEVFSRQVKNLDQIKYYQGTFIVNLSAVYPEEWNKFKQASGQFSELKFKLLPEIFPIHVKDPEIDLNNICIIPATPDISKITIKLDNYNWERNSQRVVNPSLTIGTDWNIQVNNADISKLEEIIIMIPYKATINW</sequence>
<comment type="caution">
    <text evidence="7">The sequence shown here is derived from an EMBL/GenBank/DDBJ whole genome shotgun (WGS) entry which is preliminary data.</text>
</comment>
<evidence type="ECO:0000313" key="7">
    <source>
        <dbReference type="EMBL" id="KAL1487500.1"/>
    </source>
</evidence>
<keyword evidence="8" id="KW-1185">Reference proteome</keyword>
<dbReference type="PANTHER" id="PTHR24412">
    <property type="entry name" value="KELCH PROTEIN"/>
    <property type="match status" value="1"/>
</dbReference>
<dbReference type="InterPro" id="IPR046839">
    <property type="entry name" value="ABC_toxin_N"/>
</dbReference>
<evidence type="ECO:0000256" key="3">
    <source>
        <dbReference type="SAM" id="Coils"/>
    </source>
</evidence>
<evidence type="ECO:0000259" key="4">
    <source>
        <dbReference type="Pfam" id="PF18276"/>
    </source>
</evidence>
<dbReference type="PANTHER" id="PTHR24412:SF489">
    <property type="entry name" value="RING FINGER DOMAIN AND KELCH REPEAT-CONTAINING PROTEIN DDB_G0271372"/>
    <property type="match status" value="1"/>
</dbReference>
<evidence type="ECO:0000313" key="8">
    <source>
        <dbReference type="Proteomes" id="UP001566132"/>
    </source>
</evidence>
<dbReference type="Proteomes" id="UP001566132">
    <property type="component" value="Unassembled WGS sequence"/>
</dbReference>
<organism evidence="7 8">
    <name type="scientific">Hypothenemus hampei</name>
    <name type="common">Coffee berry borer</name>
    <dbReference type="NCBI Taxonomy" id="57062"/>
    <lineage>
        <taxon>Eukaryota</taxon>
        <taxon>Metazoa</taxon>
        <taxon>Ecdysozoa</taxon>
        <taxon>Arthropoda</taxon>
        <taxon>Hexapoda</taxon>
        <taxon>Insecta</taxon>
        <taxon>Pterygota</taxon>
        <taxon>Neoptera</taxon>
        <taxon>Endopterygota</taxon>
        <taxon>Coleoptera</taxon>
        <taxon>Polyphaga</taxon>
        <taxon>Cucujiformia</taxon>
        <taxon>Curculionidae</taxon>
        <taxon>Scolytinae</taxon>
        <taxon>Hypothenemus</taxon>
    </lineage>
</organism>
<feature type="domain" description="ABC toxin N-terminal" evidence="6">
    <location>
        <begin position="1645"/>
        <end position="1762"/>
    </location>
</feature>
<dbReference type="Gene3D" id="2.120.10.80">
    <property type="entry name" value="Kelch-type beta propeller"/>
    <property type="match status" value="2"/>
</dbReference>
<dbReference type="Pfam" id="PF18413">
    <property type="entry name" value="Neuraminidase"/>
    <property type="match status" value="1"/>
</dbReference>
<evidence type="ECO:0000259" key="5">
    <source>
        <dbReference type="Pfam" id="PF18413"/>
    </source>
</evidence>
<dbReference type="InterPro" id="IPR015915">
    <property type="entry name" value="Kelch-typ_b-propeller"/>
</dbReference>
<evidence type="ECO:0000256" key="1">
    <source>
        <dbReference type="ARBA" id="ARBA00022441"/>
    </source>
</evidence>
<feature type="coiled-coil region" evidence="3">
    <location>
        <begin position="2039"/>
        <end position="2073"/>
    </location>
</feature>
<dbReference type="SMART" id="SM00612">
    <property type="entry name" value="Kelch"/>
    <property type="match status" value="4"/>
</dbReference>
<feature type="domain" description="Neuraminidase-like" evidence="5">
    <location>
        <begin position="1801"/>
        <end position="1916"/>
    </location>
</feature>
<gene>
    <name evidence="7" type="ORF">ABEB36_015829</name>
</gene>
<keyword evidence="3" id="KW-0175">Coiled coil</keyword>
<dbReference type="Pfam" id="PF24681">
    <property type="entry name" value="Kelch_KLHDC2_KLHL20_DRC7"/>
    <property type="match status" value="1"/>
</dbReference>
<feature type="coiled-coil region" evidence="3">
    <location>
        <begin position="2146"/>
        <end position="2246"/>
    </location>
</feature>
<dbReference type="Pfam" id="PF20220">
    <property type="entry name" value="ABC_toxin_N"/>
    <property type="match status" value="1"/>
</dbReference>